<sequence length="423" mass="46873">MFDLVPISTRRLFKLALTALRQSPDGEAPLTAYRVLVLLGFLPLFALVQGIHWLGFLCDDVFFRGWRQVRVRDPLFVLGVPRSGTTRLHQVLARDAQFTTFAAWECLFALSVTERRFWLALARLDKRIGAPAGRIVGWLERRVFGALDAVHPMGLTTPEEDYFTLMPILSCFILVLAFPASEHLWRMGLFDRDMPEDERRRILDFYENCLKKHLYVHGEHKRLLSKNASFAPLALSLAEHFPDARFIVCLRDPQQTIPSQLSSITPGLQLFGVPQDSAPVRERLLEQLAFYYDNLQRLEASQPAERCVTLTLPQLKGELAATLTAVYARFGLQLGAAFADALRAEAGAARRYSSGHRYTLEQFGLDASQIAQRFATAYAHAGMQAGAGPMPADRSAVAAEATGAQTTLPAPGERAGTGTGAGS</sequence>
<dbReference type="InterPro" id="IPR052736">
    <property type="entry name" value="Stf3_sulfotransferase"/>
</dbReference>
<dbReference type="PANTHER" id="PTHR36451:SF1">
    <property type="entry name" value="OMEGA-HYDROXY-BETA-DIHYDROMENAQUINONE-9 SULFOTRANSFERASE STF3"/>
    <property type="match status" value="1"/>
</dbReference>
<feature type="transmembrane region" description="Helical" evidence="2">
    <location>
        <begin position="162"/>
        <end position="180"/>
    </location>
</feature>
<dbReference type="InterPro" id="IPR027417">
    <property type="entry name" value="P-loop_NTPase"/>
</dbReference>
<feature type="transmembrane region" description="Helical" evidence="2">
    <location>
        <begin position="35"/>
        <end position="56"/>
    </location>
</feature>
<evidence type="ECO:0000256" key="2">
    <source>
        <dbReference type="SAM" id="Phobius"/>
    </source>
</evidence>
<reference evidence="3 4" key="1">
    <citation type="submission" date="2019-09" db="EMBL/GenBank/DDBJ databases">
        <title>Whole-genome sequence of the purple sulfur bacterium Thiohalocapsa marina DSM 19078.</title>
        <authorList>
            <person name="Kyndt J.A."/>
            <person name="Meyer T.E."/>
        </authorList>
    </citation>
    <scope>NUCLEOTIDE SEQUENCE [LARGE SCALE GENOMIC DNA]</scope>
    <source>
        <strain evidence="3 4">DSM 19078</strain>
    </source>
</reference>
<organism evidence="3 4">
    <name type="scientific">Thiohalocapsa marina</name>
    <dbReference type="NCBI Taxonomy" id="424902"/>
    <lineage>
        <taxon>Bacteria</taxon>
        <taxon>Pseudomonadati</taxon>
        <taxon>Pseudomonadota</taxon>
        <taxon>Gammaproteobacteria</taxon>
        <taxon>Chromatiales</taxon>
        <taxon>Chromatiaceae</taxon>
        <taxon>Thiohalocapsa</taxon>
    </lineage>
</organism>
<proteinExistence type="predicted"/>
<evidence type="ECO:0000313" key="4">
    <source>
        <dbReference type="Proteomes" id="UP000322981"/>
    </source>
</evidence>
<name>A0A5M8FSS3_9GAMM</name>
<accession>A0A5M8FSS3</accession>
<keyword evidence="3" id="KW-0808">Transferase</keyword>
<dbReference type="RefSeq" id="WP_150091887.1">
    <property type="nucleotide sequence ID" value="NZ_JBFUOH010000048.1"/>
</dbReference>
<dbReference type="Proteomes" id="UP000322981">
    <property type="component" value="Unassembled WGS sequence"/>
</dbReference>
<dbReference type="Pfam" id="PF13469">
    <property type="entry name" value="Sulfotransfer_3"/>
    <property type="match status" value="1"/>
</dbReference>
<evidence type="ECO:0000256" key="1">
    <source>
        <dbReference type="SAM" id="MobiDB-lite"/>
    </source>
</evidence>
<evidence type="ECO:0000313" key="3">
    <source>
        <dbReference type="EMBL" id="KAA6185782.1"/>
    </source>
</evidence>
<dbReference type="GO" id="GO:0016740">
    <property type="term" value="F:transferase activity"/>
    <property type="evidence" value="ECO:0007669"/>
    <property type="project" value="UniProtKB-KW"/>
</dbReference>
<dbReference type="AlphaFoldDB" id="A0A5M8FSS3"/>
<dbReference type="OrthoDB" id="9777890at2"/>
<keyword evidence="4" id="KW-1185">Reference proteome</keyword>
<protein>
    <submittedName>
        <fullName evidence="3">Sulfotransferase</fullName>
    </submittedName>
</protein>
<gene>
    <name evidence="3" type="ORF">F2Q65_07210</name>
</gene>
<keyword evidence="2" id="KW-1133">Transmembrane helix</keyword>
<dbReference type="EMBL" id="VWXX01000007">
    <property type="protein sequence ID" value="KAA6185782.1"/>
    <property type="molecule type" value="Genomic_DNA"/>
</dbReference>
<dbReference type="PANTHER" id="PTHR36451">
    <property type="entry name" value="PAPS-DEPENDENT SULFOTRANSFERASE STF3"/>
    <property type="match status" value="1"/>
</dbReference>
<dbReference type="Gene3D" id="3.40.50.300">
    <property type="entry name" value="P-loop containing nucleotide triphosphate hydrolases"/>
    <property type="match status" value="1"/>
</dbReference>
<keyword evidence="2" id="KW-0472">Membrane</keyword>
<dbReference type="SUPFAM" id="SSF52540">
    <property type="entry name" value="P-loop containing nucleoside triphosphate hydrolases"/>
    <property type="match status" value="1"/>
</dbReference>
<comment type="caution">
    <text evidence="3">The sequence shown here is derived from an EMBL/GenBank/DDBJ whole genome shotgun (WGS) entry which is preliminary data.</text>
</comment>
<feature type="region of interest" description="Disordered" evidence="1">
    <location>
        <begin position="389"/>
        <end position="423"/>
    </location>
</feature>
<keyword evidence="2" id="KW-0812">Transmembrane</keyword>